<feature type="domain" description="Alkyl hydroperoxide reductase subunit C/ Thiol specific antioxidant" evidence="1">
    <location>
        <begin position="36"/>
        <end position="180"/>
    </location>
</feature>
<dbReference type="GO" id="GO:0016491">
    <property type="term" value="F:oxidoreductase activity"/>
    <property type="evidence" value="ECO:0007669"/>
    <property type="project" value="InterPro"/>
</dbReference>
<organism evidence="2 3">
    <name type="scientific">Mucilaginibacter psychrotolerans</name>
    <dbReference type="NCBI Taxonomy" id="1524096"/>
    <lineage>
        <taxon>Bacteria</taxon>
        <taxon>Pseudomonadati</taxon>
        <taxon>Bacteroidota</taxon>
        <taxon>Sphingobacteriia</taxon>
        <taxon>Sphingobacteriales</taxon>
        <taxon>Sphingobacteriaceae</taxon>
        <taxon>Mucilaginibacter</taxon>
    </lineage>
</organism>
<dbReference type="OrthoDB" id="645652at2"/>
<dbReference type="EMBL" id="SOZE01000005">
    <property type="protein sequence ID" value="TFF38896.1"/>
    <property type="molecule type" value="Genomic_DNA"/>
</dbReference>
<dbReference type="RefSeq" id="WP_133228095.1">
    <property type="nucleotide sequence ID" value="NZ_SOZE01000005.1"/>
</dbReference>
<evidence type="ECO:0000313" key="3">
    <source>
        <dbReference type="Proteomes" id="UP000297540"/>
    </source>
</evidence>
<dbReference type="Proteomes" id="UP000297540">
    <property type="component" value="Unassembled WGS sequence"/>
</dbReference>
<dbReference type="SUPFAM" id="SSF52833">
    <property type="entry name" value="Thioredoxin-like"/>
    <property type="match status" value="1"/>
</dbReference>
<name>A0A4Y8SKJ7_9SPHI</name>
<dbReference type="Gene3D" id="3.40.30.10">
    <property type="entry name" value="Glutaredoxin"/>
    <property type="match status" value="1"/>
</dbReference>
<comment type="caution">
    <text evidence="2">The sequence shown here is derived from an EMBL/GenBank/DDBJ whole genome shotgun (WGS) entry which is preliminary data.</text>
</comment>
<dbReference type="InterPro" id="IPR036249">
    <property type="entry name" value="Thioredoxin-like_sf"/>
</dbReference>
<sequence length="214" mass="24352">MASTYYTQHSFDFLEIISELELPYKKYQPLKPLKTGQSIPGFALKKEFNNWRQFFNGSQVHGPVVLRQLLNKPLVISFYSAHWGESGTVRLKQLNAIQHEIRAAGANLLIITPDEDSKAFENMIWDNSLSLSFYYDEENVIAQKLKLFSEASPVWNTYSGIDVNVPLLATYVLDTNNQILYDEVDNELNGTIPSPQILDALHSSSLYQTTRKSA</sequence>
<gene>
    <name evidence="2" type="ORF">E2R66_07795</name>
</gene>
<dbReference type="Pfam" id="PF00578">
    <property type="entry name" value="AhpC-TSA"/>
    <property type="match status" value="1"/>
</dbReference>
<evidence type="ECO:0000259" key="1">
    <source>
        <dbReference type="Pfam" id="PF00578"/>
    </source>
</evidence>
<dbReference type="AlphaFoldDB" id="A0A4Y8SKJ7"/>
<proteinExistence type="predicted"/>
<dbReference type="InterPro" id="IPR000866">
    <property type="entry name" value="AhpC/TSA"/>
</dbReference>
<evidence type="ECO:0000313" key="2">
    <source>
        <dbReference type="EMBL" id="TFF38896.1"/>
    </source>
</evidence>
<protein>
    <submittedName>
        <fullName evidence="2">Redoxin domain-containing protein</fullName>
    </submittedName>
</protein>
<dbReference type="GO" id="GO:0016209">
    <property type="term" value="F:antioxidant activity"/>
    <property type="evidence" value="ECO:0007669"/>
    <property type="project" value="InterPro"/>
</dbReference>
<reference evidence="2 3" key="1">
    <citation type="journal article" date="2017" name="Int. J. Syst. Evol. Microbiol.">
        <title>Mucilaginibacterpsychrotolerans sp. nov., isolated from peatlands.</title>
        <authorList>
            <person name="Deng Y."/>
            <person name="Shen L."/>
            <person name="Xu B."/>
            <person name="Liu Y."/>
            <person name="Gu Z."/>
            <person name="Liu H."/>
            <person name="Zhou Y."/>
        </authorList>
    </citation>
    <scope>NUCLEOTIDE SEQUENCE [LARGE SCALE GENOMIC DNA]</scope>
    <source>
        <strain evidence="2 3">NH7-4</strain>
    </source>
</reference>
<accession>A0A4Y8SKJ7</accession>
<keyword evidence="3" id="KW-1185">Reference proteome</keyword>